<keyword evidence="4" id="KW-1185">Reference proteome</keyword>
<feature type="region of interest" description="Disordered" evidence="2">
    <location>
        <begin position="248"/>
        <end position="271"/>
    </location>
</feature>
<evidence type="ECO:0000313" key="3">
    <source>
        <dbReference type="EMBL" id="KAK5781403.1"/>
    </source>
</evidence>
<feature type="coiled-coil region" evidence="1">
    <location>
        <begin position="130"/>
        <end position="161"/>
    </location>
</feature>
<dbReference type="EMBL" id="JAWIZZ010000036">
    <property type="protein sequence ID" value="KAK5781403.1"/>
    <property type="molecule type" value="Genomic_DNA"/>
</dbReference>
<gene>
    <name evidence="3" type="ORF">RI543_001245</name>
</gene>
<name>A0AAN7WIN1_9SACH</name>
<sequence>MVKSKIDTKAKNWLQPQYHNLEECNKCSTKEQKGQYSENIEQNSKELTKNPKVKSFNGKHNKATKNDINSLKDKNEIITSRQHSKKGQKTLKNNISAVPRDYILLENKGTVVTKVSEKSLKKKTRLSIDNNKLEDKNKSIISELSQERKKHNKDNNKKMIELNYDVGENKIFNEFILVLKENQQFINTEQHNTKKRFLTIMKDYIDTKNRLPLVGTSQQTGKEKNLREHKKIVDFNSTIDIREFRGSSPVSHTKIKELHKKQKFENHQNTK</sequence>
<proteinExistence type="predicted"/>
<evidence type="ECO:0000313" key="4">
    <source>
        <dbReference type="Proteomes" id="UP001306508"/>
    </source>
</evidence>
<accession>A0AAN7WIN1</accession>
<protein>
    <submittedName>
        <fullName evidence="3">Uncharacterized protein</fullName>
    </submittedName>
</protein>
<comment type="caution">
    <text evidence="3">The sequence shown here is derived from an EMBL/GenBank/DDBJ whole genome shotgun (WGS) entry which is preliminary data.</text>
</comment>
<evidence type="ECO:0000256" key="2">
    <source>
        <dbReference type="SAM" id="MobiDB-lite"/>
    </source>
</evidence>
<keyword evidence="1" id="KW-0175">Coiled coil</keyword>
<dbReference type="AlphaFoldDB" id="A0AAN7WIN1"/>
<reference evidence="4" key="1">
    <citation type="submission" date="2023-07" db="EMBL/GenBank/DDBJ databases">
        <title>A draft genome of Kazachstania heterogenica Y-27499.</title>
        <authorList>
            <person name="Donic C."/>
            <person name="Kralova J.S."/>
            <person name="Fidel L."/>
            <person name="Ben-Dor S."/>
            <person name="Jung S."/>
        </authorList>
    </citation>
    <scope>NUCLEOTIDE SEQUENCE [LARGE SCALE GENOMIC DNA]</scope>
    <source>
        <strain evidence="4">Y27499</strain>
    </source>
</reference>
<evidence type="ECO:0000256" key="1">
    <source>
        <dbReference type="SAM" id="Coils"/>
    </source>
</evidence>
<organism evidence="3 4">
    <name type="scientific">Arxiozyma heterogenica</name>
    <dbReference type="NCBI Taxonomy" id="278026"/>
    <lineage>
        <taxon>Eukaryota</taxon>
        <taxon>Fungi</taxon>
        <taxon>Dikarya</taxon>
        <taxon>Ascomycota</taxon>
        <taxon>Saccharomycotina</taxon>
        <taxon>Saccharomycetes</taxon>
        <taxon>Saccharomycetales</taxon>
        <taxon>Saccharomycetaceae</taxon>
        <taxon>Arxiozyma</taxon>
    </lineage>
</organism>
<dbReference type="Proteomes" id="UP001306508">
    <property type="component" value="Unassembled WGS sequence"/>
</dbReference>